<keyword evidence="2" id="KW-0540">Nuclease</keyword>
<keyword evidence="2" id="KW-0255">Endonuclease</keyword>
<keyword evidence="3" id="KW-1185">Reference proteome</keyword>
<comment type="caution">
    <text evidence="2">The sequence shown here is derived from an EMBL/GenBank/DDBJ whole genome shotgun (WGS) entry which is preliminary data.</text>
</comment>
<feature type="domain" description="Endonuclease/exonuclease/phosphatase" evidence="1">
    <location>
        <begin position="4"/>
        <end position="227"/>
    </location>
</feature>
<evidence type="ECO:0000259" key="1">
    <source>
        <dbReference type="Pfam" id="PF03372"/>
    </source>
</evidence>
<evidence type="ECO:0000313" key="3">
    <source>
        <dbReference type="Proteomes" id="UP001243403"/>
    </source>
</evidence>
<name>A0ABT6V5J3_9FLAO</name>
<dbReference type="SUPFAM" id="SSF56219">
    <property type="entry name" value="DNase I-like"/>
    <property type="match status" value="1"/>
</dbReference>
<dbReference type="InterPro" id="IPR005135">
    <property type="entry name" value="Endo/exonuclease/phosphatase"/>
</dbReference>
<proteinExistence type="predicted"/>
<reference evidence="2 3" key="1">
    <citation type="submission" date="2023-04" db="EMBL/GenBank/DDBJ databases">
        <title>Two novel species of Flavobacterium.</title>
        <authorList>
            <person name="Liu Q."/>
            <person name="Xin Y.-H."/>
        </authorList>
    </citation>
    <scope>NUCLEOTIDE SEQUENCE [LARGE SCALE GENOMIC DNA]</scope>
    <source>
        <strain evidence="2 3">LB1P51</strain>
    </source>
</reference>
<dbReference type="Pfam" id="PF03372">
    <property type="entry name" value="Exo_endo_phos"/>
    <property type="match status" value="1"/>
</dbReference>
<dbReference type="GO" id="GO:0004519">
    <property type="term" value="F:endonuclease activity"/>
    <property type="evidence" value="ECO:0007669"/>
    <property type="project" value="UniProtKB-KW"/>
</dbReference>
<accession>A0ABT6V5J3</accession>
<evidence type="ECO:0000313" key="2">
    <source>
        <dbReference type="EMBL" id="MDI5893511.1"/>
    </source>
</evidence>
<sequence length="236" mass="27789">MKIISWNCNMAFRKKAEFILKEQPDILIVPECEHPDKLIFKNDIAKPTDLFWFGKNQNKGLGIFSYSDFKIKLLSIHNPEFKYVLPLSVSNNEIELTIFAIWAQKPQNHDCYTEQIWNAVHFYSDLLNNENVILAGDFNSSSIWDKPKRIYNHTNLVNFLKNKNIYSAYHSFHSQTQGKEIASTLFMHRKIDRPYHIDFCFASKNLIDKIKSVKIGEYENWTKYSDHKPVTVSFEI</sequence>
<dbReference type="Gene3D" id="3.60.10.10">
    <property type="entry name" value="Endonuclease/exonuclease/phosphatase"/>
    <property type="match status" value="1"/>
</dbReference>
<dbReference type="RefSeq" id="WP_282714728.1">
    <property type="nucleotide sequence ID" value="NZ_JASCRZ010000001.1"/>
</dbReference>
<gene>
    <name evidence="2" type="ORF">QLS65_01290</name>
</gene>
<dbReference type="Proteomes" id="UP001243403">
    <property type="component" value="Unassembled WGS sequence"/>
</dbReference>
<dbReference type="InterPro" id="IPR036691">
    <property type="entry name" value="Endo/exonu/phosph_ase_sf"/>
</dbReference>
<protein>
    <submittedName>
        <fullName evidence="2">Endonuclease/exonuclease/phosphatase family protein</fullName>
    </submittedName>
</protein>
<dbReference type="EMBL" id="JASCRZ010000001">
    <property type="protein sequence ID" value="MDI5893511.1"/>
    <property type="molecule type" value="Genomic_DNA"/>
</dbReference>
<organism evidence="2 3">
    <name type="scientific">Flavobacterium algoritolerans</name>
    <dbReference type="NCBI Taxonomy" id="3041254"/>
    <lineage>
        <taxon>Bacteria</taxon>
        <taxon>Pseudomonadati</taxon>
        <taxon>Bacteroidota</taxon>
        <taxon>Flavobacteriia</taxon>
        <taxon>Flavobacteriales</taxon>
        <taxon>Flavobacteriaceae</taxon>
        <taxon>Flavobacterium</taxon>
    </lineage>
</organism>
<keyword evidence="2" id="KW-0378">Hydrolase</keyword>